<evidence type="ECO:0000256" key="8">
    <source>
        <dbReference type="PIRSR" id="PIRSR000294-1"/>
    </source>
</evidence>
<dbReference type="PIRSF" id="PIRSF000294">
    <property type="entry name" value="Cytochrome-c_peroxidase"/>
    <property type="match status" value="1"/>
</dbReference>
<feature type="binding site" description="covalent" evidence="8">
    <location>
        <position position="187"/>
    </location>
    <ligand>
        <name>heme c</name>
        <dbReference type="ChEBI" id="CHEBI:61717"/>
        <label>2</label>
    </ligand>
</feature>
<keyword evidence="2 8" id="KW-0349">Heme</keyword>
<dbReference type="PANTHER" id="PTHR30600">
    <property type="entry name" value="CYTOCHROME C PEROXIDASE-RELATED"/>
    <property type="match status" value="1"/>
</dbReference>
<dbReference type="SUPFAM" id="SSF46626">
    <property type="entry name" value="Cytochrome c"/>
    <property type="match status" value="2"/>
</dbReference>
<proteinExistence type="predicted"/>
<keyword evidence="12" id="KW-1185">Reference proteome</keyword>
<feature type="binding site" description="axial binding residue" evidence="9">
    <location>
        <position position="264"/>
    </location>
    <ligand>
        <name>heme c</name>
        <dbReference type="ChEBI" id="CHEBI:61717"/>
        <label>2</label>
    </ligand>
    <ligandPart>
        <name>Fe</name>
        <dbReference type="ChEBI" id="CHEBI:18248"/>
    </ligandPart>
</feature>
<gene>
    <name evidence="11" type="ORF">VITFI_CDS3341</name>
</gene>
<sequence>MLDEPIKPLPSVKSLNLDERKVRLGERMFMDPRLSRDGTVACVSCHQPGKGGADGAARSTGIRQQLGGINAPSVFNAALHFKQFWDGRADGLLEQMDGVVHNPKEFDHTWPEIVTKLGNDTGLVNDFKAVYPAGLQATTIRDAIATYERSLLTPSRFDRYLLGEPNAISADEKKGYQLFKQYGCVACHQGVAVGGNMFQKFGVFNNYFGQRGNPTAADLGRYNVTKLETDKYVFKVPSLRNVELTAPYFHDGSVTTLDKAVDVMFLNQLGRPAPAEDKQLIVQFLRSLTGEKLETRP</sequence>
<feature type="binding site" description="axial binding residue" evidence="9">
    <location>
        <position position="188"/>
    </location>
    <ligand>
        <name>heme c</name>
        <dbReference type="ChEBI" id="CHEBI:61717"/>
        <label>2</label>
    </ligand>
    <ligandPart>
        <name>Fe</name>
        <dbReference type="ChEBI" id="CHEBI:18248"/>
    </ligandPart>
</feature>
<dbReference type="Gene3D" id="1.10.760.10">
    <property type="entry name" value="Cytochrome c-like domain"/>
    <property type="match status" value="2"/>
</dbReference>
<dbReference type="InterPro" id="IPR004852">
    <property type="entry name" value="Di-haem_cyt_c_peroxidsae"/>
</dbReference>
<evidence type="ECO:0000256" key="3">
    <source>
        <dbReference type="ARBA" id="ARBA00022723"/>
    </source>
</evidence>
<dbReference type="Pfam" id="PF03150">
    <property type="entry name" value="CCP_MauG"/>
    <property type="match status" value="1"/>
</dbReference>
<evidence type="ECO:0000313" key="12">
    <source>
        <dbReference type="Proteomes" id="UP000199729"/>
    </source>
</evidence>
<dbReference type="InterPro" id="IPR051395">
    <property type="entry name" value="Cytochrome_c_Peroxidase/MauG"/>
</dbReference>
<dbReference type="GO" id="GO:0020037">
    <property type="term" value="F:heme binding"/>
    <property type="evidence" value="ECO:0007669"/>
    <property type="project" value="InterPro"/>
</dbReference>
<feature type="binding site" description="covalent" evidence="8">
    <location>
        <position position="184"/>
    </location>
    <ligand>
        <name>heme c</name>
        <dbReference type="ChEBI" id="CHEBI:61717"/>
        <label>2</label>
    </ligand>
</feature>
<dbReference type="InterPro" id="IPR026259">
    <property type="entry name" value="MauG/Cytc_peroxidase"/>
</dbReference>
<dbReference type="Proteomes" id="UP000199729">
    <property type="component" value="Plasmid pVF1"/>
</dbReference>
<evidence type="ECO:0000256" key="1">
    <source>
        <dbReference type="ARBA" id="ARBA00004418"/>
    </source>
</evidence>
<dbReference type="GO" id="GO:0009055">
    <property type="term" value="F:electron transfer activity"/>
    <property type="evidence" value="ECO:0007669"/>
    <property type="project" value="InterPro"/>
</dbReference>
<reference evidence="11 12" key="1">
    <citation type="submission" date="2017-07" db="EMBL/GenBank/DDBJ databases">
        <title>Complete Genome Sequence of the cosmetic ferment Vitreoscilla filiformis (ATCC15551).</title>
        <authorList>
            <person name="Contreras S."/>
            <person name="Sagory-Zalkind P."/>
            <person name="Blanquart H."/>
            <person name="Iltis A."/>
            <person name="Morand S.C."/>
        </authorList>
    </citation>
    <scope>NUCLEOTIDE SEQUENCE [LARGE SCALE GENOMIC DNA]</scope>
    <source>
        <strain evidence="11 12">ATCC 15551</strain>
        <plasmid evidence="12">Plasmid pvf1</plasmid>
    </source>
</reference>
<feature type="domain" description="Cytochrome c" evidence="10">
    <location>
        <begin position="170"/>
        <end position="289"/>
    </location>
</feature>
<dbReference type="EMBL" id="CP022424">
    <property type="protein sequence ID" value="ASM79118.1"/>
    <property type="molecule type" value="Genomic_DNA"/>
</dbReference>
<dbReference type="PROSITE" id="PS51007">
    <property type="entry name" value="CYTC"/>
    <property type="match status" value="2"/>
</dbReference>
<dbReference type="PANTHER" id="PTHR30600:SF7">
    <property type="entry name" value="CYTOCHROME C PEROXIDASE-RELATED"/>
    <property type="match status" value="1"/>
</dbReference>
<comment type="PTM">
    <text evidence="8">Binds 2 heme groups per subunit.</text>
</comment>
<evidence type="ECO:0000256" key="9">
    <source>
        <dbReference type="PIRSR" id="PIRSR000294-2"/>
    </source>
</evidence>
<dbReference type="InterPro" id="IPR009056">
    <property type="entry name" value="Cyt_c-like_dom"/>
</dbReference>
<dbReference type="GO" id="GO:0004130">
    <property type="term" value="F:cytochrome-c peroxidase activity"/>
    <property type="evidence" value="ECO:0007669"/>
    <property type="project" value="TreeGrafter"/>
</dbReference>
<evidence type="ECO:0000259" key="10">
    <source>
        <dbReference type="PROSITE" id="PS51007"/>
    </source>
</evidence>
<evidence type="ECO:0000313" key="11">
    <source>
        <dbReference type="EMBL" id="ASM79118.1"/>
    </source>
</evidence>
<keyword evidence="7 9" id="KW-0408">Iron</keyword>
<keyword evidence="4" id="KW-0732">Signal</keyword>
<keyword evidence="11" id="KW-0614">Plasmid</keyword>
<dbReference type="GO" id="GO:0046872">
    <property type="term" value="F:metal ion binding"/>
    <property type="evidence" value="ECO:0007669"/>
    <property type="project" value="UniProtKB-KW"/>
</dbReference>
<comment type="subcellular location">
    <subcellularLocation>
        <location evidence="1">Periplasm</location>
    </subcellularLocation>
</comment>
<evidence type="ECO:0000256" key="4">
    <source>
        <dbReference type="ARBA" id="ARBA00022729"/>
    </source>
</evidence>
<evidence type="ECO:0000256" key="5">
    <source>
        <dbReference type="ARBA" id="ARBA00022764"/>
    </source>
</evidence>
<feature type="binding site" description="covalent" evidence="8">
    <location>
        <position position="45"/>
    </location>
    <ligand>
        <name>heme c</name>
        <dbReference type="ChEBI" id="CHEBI:61717"/>
        <label>1</label>
    </ligand>
</feature>
<organism evidence="11 12">
    <name type="scientific">Vitreoscilla filiformis</name>
    <dbReference type="NCBI Taxonomy" id="63"/>
    <lineage>
        <taxon>Bacteria</taxon>
        <taxon>Pseudomonadati</taxon>
        <taxon>Pseudomonadota</taxon>
        <taxon>Betaproteobacteria</taxon>
        <taxon>Neisseriales</taxon>
        <taxon>Neisseriaceae</taxon>
        <taxon>Vitreoscilla</taxon>
    </lineage>
</organism>
<feature type="domain" description="Cytochrome c" evidence="10">
    <location>
        <begin position="20"/>
        <end position="151"/>
    </location>
</feature>
<comment type="cofactor">
    <cofactor evidence="8">
        <name>heme</name>
        <dbReference type="ChEBI" id="CHEBI:30413"/>
    </cofactor>
    <text evidence="8">Binds 2 heme groups.</text>
</comment>
<geneLocation type="plasmid" evidence="12">
    <name>pvf1</name>
</geneLocation>
<dbReference type="AlphaFoldDB" id="A0A221KJ92"/>
<dbReference type="GO" id="GO:0042597">
    <property type="term" value="C:periplasmic space"/>
    <property type="evidence" value="ECO:0007669"/>
    <property type="project" value="UniProtKB-SubCell"/>
</dbReference>
<feature type="binding site" description="axial binding residue" evidence="9">
    <location>
        <position position="46"/>
    </location>
    <ligand>
        <name>heme c</name>
        <dbReference type="ChEBI" id="CHEBI:61717"/>
        <label>1</label>
    </ligand>
    <ligandPart>
        <name>Fe</name>
        <dbReference type="ChEBI" id="CHEBI:18248"/>
    </ligandPart>
</feature>
<evidence type="ECO:0000256" key="2">
    <source>
        <dbReference type="ARBA" id="ARBA00022617"/>
    </source>
</evidence>
<protein>
    <submittedName>
        <fullName evidence="11">Cytochrome-c peroxidase cytochrome B6</fullName>
    </submittedName>
</protein>
<accession>A0A221KJ92</accession>
<feature type="binding site" description="covalent" evidence="8">
    <location>
        <position position="42"/>
    </location>
    <ligand>
        <name>heme c</name>
        <dbReference type="ChEBI" id="CHEBI:61717"/>
        <label>1</label>
    </ligand>
</feature>
<keyword evidence="11" id="KW-0575">Peroxidase</keyword>
<keyword evidence="3 9" id="KW-0479">Metal-binding</keyword>
<name>A0A221KJ92_VITFI</name>
<dbReference type="InterPro" id="IPR036909">
    <property type="entry name" value="Cyt_c-like_dom_sf"/>
</dbReference>
<evidence type="ECO:0000256" key="6">
    <source>
        <dbReference type="ARBA" id="ARBA00023002"/>
    </source>
</evidence>
<dbReference type="KEGG" id="vff:VITFI_CDS3341"/>
<keyword evidence="5" id="KW-0574">Periplasm</keyword>
<evidence type="ECO:0000256" key="7">
    <source>
        <dbReference type="ARBA" id="ARBA00023004"/>
    </source>
</evidence>
<keyword evidence="6" id="KW-0560">Oxidoreductase</keyword>